<feature type="transmembrane region" description="Helical" evidence="9">
    <location>
        <begin position="210"/>
        <end position="233"/>
    </location>
</feature>
<evidence type="ECO:0000256" key="3">
    <source>
        <dbReference type="ARBA" id="ARBA00022692"/>
    </source>
</evidence>
<dbReference type="Proteomes" id="UP000036403">
    <property type="component" value="Unassembled WGS sequence"/>
</dbReference>
<evidence type="ECO:0000256" key="9">
    <source>
        <dbReference type="SAM" id="Phobius"/>
    </source>
</evidence>
<protein>
    <submittedName>
        <fullName evidence="10">Cation-transporting atpase</fullName>
    </submittedName>
</protein>
<evidence type="ECO:0000256" key="7">
    <source>
        <dbReference type="ARBA" id="ARBA00022989"/>
    </source>
</evidence>
<dbReference type="EMBL" id="LBMM01000438">
    <property type="protein sequence ID" value="KMQ98352.1"/>
    <property type="molecule type" value="Genomic_DNA"/>
</dbReference>
<dbReference type="InterPro" id="IPR023214">
    <property type="entry name" value="HAD_sf"/>
</dbReference>
<dbReference type="GO" id="GO:0016887">
    <property type="term" value="F:ATP hydrolysis activity"/>
    <property type="evidence" value="ECO:0007669"/>
    <property type="project" value="InterPro"/>
</dbReference>
<comment type="subcellular location">
    <subcellularLocation>
        <location evidence="1">Cell membrane</location>
        <topology evidence="1">Multi-pass membrane protein</topology>
    </subcellularLocation>
</comment>
<dbReference type="SUPFAM" id="SSF81660">
    <property type="entry name" value="Metal cation-transporting ATPase, ATP-binding domain N"/>
    <property type="match status" value="1"/>
</dbReference>
<sequence length="249" mass="27256">MKEEIFQNTIPLLEKALRVLGLATKELKPNDKNNEETYENDLIFIGSVAMMDPPRKEAKLAVARALDSGIRVIMITGDHKITALAIGKRIGIVNHKYNEALTGSEIDKLNDQELKERLTKVSVFARVNPEHKTRIVEILQSDKLIIAMTGDGVNDAPSLAKADVGIAMGITGTDVAKESANAILTDDNFATIISGVREGRNIYEKIKRSIAFLLGANFAQIFTILFILLFSAITNQDGKIIALGNINVL</sequence>
<dbReference type="Pfam" id="PF00702">
    <property type="entry name" value="Hydrolase"/>
    <property type="match status" value="1"/>
</dbReference>
<keyword evidence="6" id="KW-1278">Translocase</keyword>
<dbReference type="PaxDb" id="67767-A0A0J7L5U3"/>
<proteinExistence type="predicted"/>
<dbReference type="OrthoDB" id="3352408at2759"/>
<evidence type="ECO:0000256" key="1">
    <source>
        <dbReference type="ARBA" id="ARBA00004651"/>
    </source>
</evidence>
<evidence type="ECO:0000256" key="5">
    <source>
        <dbReference type="ARBA" id="ARBA00022840"/>
    </source>
</evidence>
<organism evidence="10 11">
    <name type="scientific">Lasius niger</name>
    <name type="common">Black garden ant</name>
    <dbReference type="NCBI Taxonomy" id="67767"/>
    <lineage>
        <taxon>Eukaryota</taxon>
        <taxon>Metazoa</taxon>
        <taxon>Ecdysozoa</taxon>
        <taxon>Arthropoda</taxon>
        <taxon>Hexapoda</taxon>
        <taxon>Insecta</taxon>
        <taxon>Pterygota</taxon>
        <taxon>Neoptera</taxon>
        <taxon>Endopterygota</taxon>
        <taxon>Hymenoptera</taxon>
        <taxon>Apocrita</taxon>
        <taxon>Aculeata</taxon>
        <taxon>Formicoidea</taxon>
        <taxon>Formicidae</taxon>
        <taxon>Formicinae</taxon>
        <taxon>Lasius</taxon>
        <taxon>Lasius</taxon>
    </lineage>
</organism>
<evidence type="ECO:0000256" key="2">
    <source>
        <dbReference type="ARBA" id="ARBA00022475"/>
    </source>
</evidence>
<dbReference type="PANTHER" id="PTHR43294:SF21">
    <property type="entry name" value="CATION TRANSPORTING ATPASE"/>
    <property type="match status" value="1"/>
</dbReference>
<dbReference type="FunFam" id="3.40.50.1000:FF:000083">
    <property type="entry name" value="Sodium/potassium-transporting ATPase subunit alpha"/>
    <property type="match status" value="1"/>
</dbReference>
<dbReference type="PANTHER" id="PTHR43294">
    <property type="entry name" value="SODIUM/POTASSIUM-TRANSPORTING ATPASE SUBUNIT ALPHA"/>
    <property type="match status" value="1"/>
</dbReference>
<dbReference type="PRINTS" id="PR00120">
    <property type="entry name" value="HATPASE"/>
</dbReference>
<name>A0A0J7L5U3_LASNI</name>
<dbReference type="Gene3D" id="3.40.50.1000">
    <property type="entry name" value="HAD superfamily/HAD-like"/>
    <property type="match status" value="1"/>
</dbReference>
<keyword evidence="3 9" id="KW-0812">Transmembrane</keyword>
<evidence type="ECO:0000256" key="4">
    <source>
        <dbReference type="ARBA" id="ARBA00022741"/>
    </source>
</evidence>
<keyword evidence="5" id="KW-0067">ATP-binding</keyword>
<dbReference type="Gene3D" id="3.40.1110.10">
    <property type="entry name" value="Calcium-transporting ATPase, cytoplasmic domain N"/>
    <property type="match status" value="1"/>
</dbReference>
<keyword evidence="2" id="KW-1003">Cell membrane</keyword>
<comment type="caution">
    <text evidence="10">The sequence shown here is derived from an EMBL/GenBank/DDBJ whole genome shotgun (WGS) entry which is preliminary data.</text>
</comment>
<evidence type="ECO:0000256" key="8">
    <source>
        <dbReference type="ARBA" id="ARBA00023136"/>
    </source>
</evidence>
<keyword evidence="8 9" id="KW-0472">Membrane</keyword>
<dbReference type="InterPro" id="IPR023299">
    <property type="entry name" value="ATPase_P-typ_cyto_dom_N"/>
</dbReference>
<accession>A0A0J7L5U3</accession>
<reference evidence="10 11" key="1">
    <citation type="submission" date="2015-04" db="EMBL/GenBank/DDBJ databases">
        <title>Lasius niger genome sequencing.</title>
        <authorList>
            <person name="Konorov E.A."/>
            <person name="Nikitin M.A."/>
            <person name="Kirill M.V."/>
            <person name="Chang P."/>
        </authorList>
    </citation>
    <scope>NUCLEOTIDE SEQUENCE [LARGE SCALE GENOMIC DNA]</scope>
    <source>
        <tissue evidence="10">Whole</tissue>
    </source>
</reference>
<dbReference type="GO" id="GO:0005886">
    <property type="term" value="C:plasma membrane"/>
    <property type="evidence" value="ECO:0007669"/>
    <property type="project" value="UniProtKB-SubCell"/>
</dbReference>
<keyword evidence="11" id="KW-1185">Reference proteome</keyword>
<dbReference type="InterPro" id="IPR001757">
    <property type="entry name" value="P_typ_ATPase"/>
</dbReference>
<dbReference type="STRING" id="67767.A0A0J7L5U3"/>
<evidence type="ECO:0000313" key="10">
    <source>
        <dbReference type="EMBL" id="KMQ98352.1"/>
    </source>
</evidence>
<evidence type="ECO:0000256" key="6">
    <source>
        <dbReference type="ARBA" id="ARBA00022967"/>
    </source>
</evidence>
<dbReference type="GO" id="GO:0005524">
    <property type="term" value="F:ATP binding"/>
    <property type="evidence" value="ECO:0007669"/>
    <property type="project" value="UniProtKB-KW"/>
</dbReference>
<dbReference type="PRINTS" id="PR00119">
    <property type="entry name" value="CATATPASE"/>
</dbReference>
<dbReference type="Gene3D" id="1.20.1110.10">
    <property type="entry name" value="Calcium-transporting ATPase, transmembrane domain"/>
    <property type="match status" value="1"/>
</dbReference>
<dbReference type="SUPFAM" id="SSF56784">
    <property type="entry name" value="HAD-like"/>
    <property type="match status" value="1"/>
</dbReference>
<keyword evidence="7 9" id="KW-1133">Transmembrane helix</keyword>
<keyword evidence="4" id="KW-0547">Nucleotide-binding</keyword>
<evidence type="ECO:0000313" key="11">
    <source>
        <dbReference type="Proteomes" id="UP000036403"/>
    </source>
</evidence>
<dbReference type="NCBIfam" id="TIGR01494">
    <property type="entry name" value="ATPase_P-type"/>
    <property type="match status" value="1"/>
</dbReference>
<dbReference type="InterPro" id="IPR036412">
    <property type="entry name" value="HAD-like_sf"/>
</dbReference>
<dbReference type="AlphaFoldDB" id="A0A0J7L5U3"/>
<gene>
    <name evidence="10" type="ORF">RF55_1289</name>
</gene>
<dbReference type="InterPro" id="IPR050510">
    <property type="entry name" value="Cation_transp_ATPase_P-type"/>
</dbReference>